<evidence type="ECO:0000259" key="1">
    <source>
        <dbReference type="Pfam" id="PF16242"/>
    </source>
</evidence>
<reference evidence="2" key="1">
    <citation type="journal article" date="2014" name="Int. J. Syst. Evol. Microbiol.">
        <title>Complete genome sequence of Corynebacterium casei LMG S-19264T (=DSM 44701T), isolated from a smear-ripened cheese.</title>
        <authorList>
            <consortium name="US DOE Joint Genome Institute (JGI-PGF)"/>
            <person name="Walter F."/>
            <person name="Albersmeier A."/>
            <person name="Kalinowski J."/>
            <person name="Ruckert C."/>
        </authorList>
    </citation>
    <scope>NUCLEOTIDE SEQUENCE</scope>
    <source>
        <strain evidence="2">CGMCC 1.15367</strain>
    </source>
</reference>
<dbReference type="InterPro" id="IPR052917">
    <property type="entry name" value="Stress-Dev_Protein"/>
</dbReference>
<keyword evidence="3" id="KW-1185">Reference proteome</keyword>
<evidence type="ECO:0000313" key="2">
    <source>
        <dbReference type="EMBL" id="GGE15540.1"/>
    </source>
</evidence>
<dbReference type="PANTHER" id="PTHR34818:SF1">
    <property type="entry name" value="PROTEIN BLI-3"/>
    <property type="match status" value="1"/>
</dbReference>
<organism evidence="2 3">
    <name type="scientific">Aureimonas endophytica</name>
    <dbReference type="NCBI Taxonomy" id="2027858"/>
    <lineage>
        <taxon>Bacteria</taxon>
        <taxon>Pseudomonadati</taxon>
        <taxon>Pseudomonadota</taxon>
        <taxon>Alphaproteobacteria</taxon>
        <taxon>Hyphomicrobiales</taxon>
        <taxon>Aurantimonadaceae</taxon>
        <taxon>Aureimonas</taxon>
    </lineage>
</organism>
<dbReference type="SUPFAM" id="SSF50475">
    <property type="entry name" value="FMN-binding split barrel"/>
    <property type="match status" value="1"/>
</dbReference>
<name>A0A916ZV39_9HYPH</name>
<dbReference type="InterPro" id="IPR038725">
    <property type="entry name" value="YdaG_split_barrel_FMN-bd"/>
</dbReference>
<dbReference type="InterPro" id="IPR012349">
    <property type="entry name" value="Split_barrel_FMN-bd"/>
</dbReference>
<dbReference type="EMBL" id="BMIQ01000006">
    <property type="protein sequence ID" value="GGE15540.1"/>
    <property type="molecule type" value="Genomic_DNA"/>
</dbReference>
<dbReference type="PANTHER" id="PTHR34818">
    <property type="entry name" value="PROTEIN BLI-3"/>
    <property type="match status" value="1"/>
</dbReference>
<dbReference type="AlphaFoldDB" id="A0A916ZV39"/>
<dbReference type="Proteomes" id="UP000644699">
    <property type="component" value="Unassembled WGS sequence"/>
</dbReference>
<feature type="domain" description="General stress protein FMN-binding split barrel" evidence="1">
    <location>
        <begin position="6"/>
        <end position="146"/>
    </location>
</feature>
<reference evidence="2" key="2">
    <citation type="submission" date="2020-09" db="EMBL/GenBank/DDBJ databases">
        <authorList>
            <person name="Sun Q."/>
            <person name="Zhou Y."/>
        </authorList>
    </citation>
    <scope>NUCLEOTIDE SEQUENCE</scope>
    <source>
        <strain evidence="2">CGMCC 1.15367</strain>
    </source>
</reference>
<comment type="caution">
    <text evidence="2">The sequence shown here is derived from an EMBL/GenBank/DDBJ whole genome shotgun (WGS) entry which is preliminary data.</text>
</comment>
<dbReference type="Pfam" id="PF16242">
    <property type="entry name" value="Pyrid_ox_like"/>
    <property type="match status" value="1"/>
</dbReference>
<dbReference type="RefSeq" id="WP_188911367.1">
    <property type="nucleotide sequence ID" value="NZ_BMIQ01000006.1"/>
</dbReference>
<accession>A0A916ZV39</accession>
<proteinExistence type="predicted"/>
<protein>
    <submittedName>
        <fullName evidence="2">General stress protein</fullName>
    </submittedName>
</protein>
<sequence>MAETASDKFWDMVEDFDTCMVVTQAGDGLRARPMAPYISEERREILFLTERDTHKVDEVEAEEQVALTFSKHGKYVSVSGRARISADRALIERLWSPDAEAWLPQGKDDPSVAVLVVDPDMAELWDVKANKITQAWEFAKAYLGDKDRPDTTEYRKVKL</sequence>
<gene>
    <name evidence="2" type="ORF">GCM10011390_38330</name>
</gene>
<evidence type="ECO:0000313" key="3">
    <source>
        <dbReference type="Proteomes" id="UP000644699"/>
    </source>
</evidence>
<dbReference type="Gene3D" id="2.30.110.10">
    <property type="entry name" value="Electron Transport, Fmn-binding Protein, Chain A"/>
    <property type="match status" value="1"/>
</dbReference>